<keyword evidence="4 6" id="KW-1133">Transmembrane helix</keyword>
<evidence type="ECO:0008006" key="9">
    <source>
        <dbReference type="Google" id="ProtNLM"/>
    </source>
</evidence>
<protein>
    <recommendedName>
        <fullName evidence="9">YihY/virulence factor BrkB family protein</fullName>
    </recommendedName>
</protein>
<evidence type="ECO:0000256" key="6">
    <source>
        <dbReference type="SAM" id="Phobius"/>
    </source>
</evidence>
<dbReference type="NCBIfam" id="TIGR00765">
    <property type="entry name" value="yihY_not_rbn"/>
    <property type="match status" value="1"/>
</dbReference>
<dbReference type="Pfam" id="PF03631">
    <property type="entry name" value="Virul_fac_BrkB"/>
    <property type="match status" value="1"/>
</dbReference>
<sequence length="316" mass="34953">MLDREGEVSGGSWKARWVKWGGMKTKNIGKFMENRTALDLAGRVVRGIRKDHCVGHAAEIAFFFLFALFPCLLSLTSLLAYLPVPDLVQVLLNLFDNFLPDAVLSLVEKNLQTLVQVQKGGLLTFGILLALWSASKAVIGFQAALNDAYETEDQRPYWQVRTLSVVLVIGFMGFLIASLLLLFFGRQIGVWIASLTGFGPAFTLGWNLLRWPVIFALMIAALSALYRYAPALKVSWRETIPGAVSGTGAWIVMTLAFSFYANNFRSYDQTYGSIGAVIALLFWMYASAFVILLGGEINACLRQRRGQEGMGGKKEV</sequence>
<accession>A0A0M3QFY9</accession>
<comment type="subcellular location">
    <subcellularLocation>
        <location evidence="1">Cell membrane</location>
        <topology evidence="1">Multi-pass membrane protein</topology>
    </subcellularLocation>
</comment>
<dbReference type="AlphaFoldDB" id="A0A0M3QFY9"/>
<feature type="transmembrane region" description="Helical" evidence="6">
    <location>
        <begin position="165"/>
        <end position="188"/>
    </location>
</feature>
<keyword evidence="5 6" id="KW-0472">Membrane</keyword>
<feature type="transmembrane region" description="Helical" evidence="6">
    <location>
        <begin position="273"/>
        <end position="295"/>
    </location>
</feature>
<evidence type="ECO:0000313" key="7">
    <source>
        <dbReference type="EMBL" id="ALC16893.1"/>
    </source>
</evidence>
<dbReference type="PIRSF" id="PIRSF035875">
    <property type="entry name" value="RNase_BN"/>
    <property type="match status" value="1"/>
</dbReference>
<dbReference type="GO" id="GO:0005886">
    <property type="term" value="C:plasma membrane"/>
    <property type="evidence" value="ECO:0007669"/>
    <property type="project" value="UniProtKB-SubCell"/>
</dbReference>
<keyword evidence="3 6" id="KW-0812">Transmembrane</keyword>
<evidence type="ECO:0000256" key="4">
    <source>
        <dbReference type="ARBA" id="ARBA00022989"/>
    </source>
</evidence>
<name>A0A0M3QFY9_9BACT</name>
<dbReference type="InterPro" id="IPR017039">
    <property type="entry name" value="Virul_fac_BrkB"/>
</dbReference>
<evidence type="ECO:0000313" key="8">
    <source>
        <dbReference type="Proteomes" id="UP000057158"/>
    </source>
</evidence>
<dbReference type="PANTHER" id="PTHR30213">
    <property type="entry name" value="INNER MEMBRANE PROTEIN YHJD"/>
    <property type="match status" value="1"/>
</dbReference>
<dbReference type="Proteomes" id="UP000057158">
    <property type="component" value="Chromosome"/>
</dbReference>
<feature type="transmembrane region" description="Helical" evidence="6">
    <location>
        <begin position="240"/>
        <end position="261"/>
    </location>
</feature>
<evidence type="ECO:0000256" key="1">
    <source>
        <dbReference type="ARBA" id="ARBA00004651"/>
    </source>
</evidence>
<organism evidence="7 8">
    <name type="scientific">Desulfuromonas soudanensis</name>
    <dbReference type="NCBI Taxonomy" id="1603606"/>
    <lineage>
        <taxon>Bacteria</taxon>
        <taxon>Pseudomonadati</taxon>
        <taxon>Thermodesulfobacteriota</taxon>
        <taxon>Desulfuromonadia</taxon>
        <taxon>Desulfuromonadales</taxon>
        <taxon>Desulfuromonadaceae</taxon>
        <taxon>Desulfuromonas</taxon>
    </lineage>
</organism>
<feature type="transmembrane region" description="Helical" evidence="6">
    <location>
        <begin position="208"/>
        <end position="228"/>
    </location>
</feature>
<dbReference type="PATRIC" id="fig|1603606.3.peg.2297"/>
<keyword evidence="8" id="KW-1185">Reference proteome</keyword>
<feature type="transmembrane region" description="Helical" evidence="6">
    <location>
        <begin position="60"/>
        <end position="82"/>
    </location>
</feature>
<evidence type="ECO:0000256" key="3">
    <source>
        <dbReference type="ARBA" id="ARBA00022692"/>
    </source>
</evidence>
<gene>
    <name evidence="7" type="ORF">DSOUD_2126</name>
</gene>
<proteinExistence type="predicted"/>
<evidence type="ECO:0000256" key="2">
    <source>
        <dbReference type="ARBA" id="ARBA00022475"/>
    </source>
</evidence>
<dbReference type="EMBL" id="CP010802">
    <property type="protein sequence ID" value="ALC16893.1"/>
    <property type="molecule type" value="Genomic_DNA"/>
</dbReference>
<dbReference type="PANTHER" id="PTHR30213:SF0">
    <property type="entry name" value="UPF0761 MEMBRANE PROTEIN YIHY"/>
    <property type="match status" value="1"/>
</dbReference>
<feature type="transmembrane region" description="Helical" evidence="6">
    <location>
        <begin position="122"/>
        <end position="145"/>
    </location>
</feature>
<dbReference type="KEGG" id="des:DSOUD_2126"/>
<reference evidence="7 8" key="1">
    <citation type="submission" date="2015-07" db="EMBL/GenBank/DDBJ databases">
        <title>Isolation and Genomic Characterization of a Novel Halophilic Metal-Reducing Deltaproteobacterium from the Deep Subsurface.</title>
        <authorList>
            <person name="Badalamenti J.P."/>
            <person name="Summers Z.M."/>
            <person name="Gralnick J.A."/>
            <person name="Bond D.R."/>
        </authorList>
    </citation>
    <scope>NUCLEOTIDE SEQUENCE [LARGE SCALE GENOMIC DNA]</scope>
    <source>
        <strain evidence="7 8">WTL</strain>
    </source>
</reference>
<evidence type="ECO:0000256" key="5">
    <source>
        <dbReference type="ARBA" id="ARBA00023136"/>
    </source>
</evidence>
<keyword evidence="2" id="KW-1003">Cell membrane</keyword>